<dbReference type="EMBL" id="JACXYY010000005">
    <property type="protein sequence ID" value="MBD3915499.1"/>
    <property type="molecule type" value="Genomic_DNA"/>
</dbReference>
<keyword evidence="1" id="KW-0732">Signal</keyword>
<organism evidence="2 3">
    <name type="scientific">Nocardioides hwasunensis</name>
    <dbReference type="NCBI Taxonomy" id="397258"/>
    <lineage>
        <taxon>Bacteria</taxon>
        <taxon>Bacillati</taxon>
        <taxon>Actinomycetota</taxon>
        <taxon>Actinomycetes</taxon>
        <taxon>Propionibacteriales</taxon>
        <taxon>Nocardioidaceae</taxon>
        <taxon>Nocardioides</taxon>
    </lineage>
</organism>
<gene>
    <name evidence="2" type="ORF">IEZ25_12825</name>
</gene>
<accession>A0ABR8MN40</accession>
<reference evidence="2 3" key="1">
    <citation type="submission" date="2020-09" db="EMBL/GenBank/DDBJ databases">
        <title>novel species in genus Nocardioides.</title>
        <authorList>
            <person name="Zhang G."/>
        </authorList>
    </citation>
    <scope>NUCLEOTIDE SEQUENCE [LARGE SCALE GENOMIC DNA]</scope>
    <source>
        <strain evidence="2 3">19197</strain>
    </source>
</reference>
<feature type="chain" id="PRO_5047485035" evidence="1">
    <location>
        <begin position="24"/>
        <end position="190"/>
    </location>
</feature>
<evidence type="ECO:0000313" key="2">
    <source>
        <dbReference type="EMBL" id="MBD3915499.1"/>
    </source>
</evidence>
<sequence>MRRLVLAAALAAVAGLTTTPAHAESFRGEDPARDVQRLTRSGDGDDYTAVPTRANPDITSIAVRHGRSKVVMTVAFDDIFVPPGPRGVFSVFGELRSDTRGASWDLWATQRARQGKVTIWRRGTRCTGSAKVDYARDRARVVLPRRCLGDPSWVSTSVAAWSQDDAFVWEDNGLQAGFLRDRYTPRLARG</sequence>
<dbReference type="RefSeq" id="WP_191199837.1">
    <property type="nucleotide sequence ID" value="NZ_BAAAPA010000008.1"/>
</dbReference>
<evidence type="ECO:0000256" key="1">
    <source>
        <dbReference type="SAM" id="SignalP"/>
    </source>
</evidence>
<protein>
    <submittedName>
        <fullName evidence="2">Uncharacterized protein</fullName>
    </submittedName>
</protein>
<comment type="caution">
    <text evidence="2">The sequence shown here is derived from an EMBL/GenBank/DDBJ whole genome shotgun (WGS) entry which is preliminary data.</text>
</comment>
<name>A0ABR8MN40_9ACTN</name>
<keyword evidence="3" id="KW-1185">Reference proteome</keyword>
<proteinExistence type="predicted"/>
<feature type="signal peptide" evidence="1">
    <location>
        <begin position="1"/>
        <end position="23"/>
    </location>
</feature>
<dbReference type="Proteomes" id="UP000649289">
    <property type="component" value="Unassembled WGS sequence"/>
</dbReference>
<evidence type="ECO:0000313" key="3">
    <source>
        <dbReference type="Proteomes" id="UP000649289"/>
    </source>
</evidence>